<dbReference type="AlphaFoldDB" id="A0A2Z5FVJ4"/>
<dbReference type="EMBL" id="CP030840">
    <property type="protein sequence ID" value="AXC10871.1"/>
    <property type="molecule type" value="Genomic_DNA"/>
</dbReference>
<organism evidence="2 3">
    <name type="scientific">Acidisarcina polymorpha</name>
    <dbReference type="NCBI Taxonomy" id="2211140"/>
    <lineage>
        <taxon>Bacteria</taxon>
        <taxon>Pseudomonadati</taxon>
        <taxon>Acidobacteriota</taxon>
        <taxon>Terriglobia</taxon>
        <taxon>Terriglobales</taxon>
        <taxon>Acidobacteriaceae</taxon>
        <taxon>Acidisarcina</taxon>
    </lineage>
</organism>
<evidence type="ECO:0000256" key="1">
    <source>
        <dbReference type="SAM" id="MobiDB-lite"/>
    </source>
</evidence>
<name>A0A2Z5FVJ4_9BACT</name>
<feature type="region of interest" description="Disordered" evidence="1">
    <location>
        <begin position="30"/>
        <end position="49"/>
    </location>
</feature>
<reference evidence="2 3" key="1">
    <citation type="journal article" date="2018" name="Front. Microbiol.">
        <title>Hydrolytic Capabilities as a Key to Environmental Success: Chitinolytic and Cellulolytic Acidobacteria From Acidic Sub-arctic Soils and Boreal Peatlands.</title>
        <authorList>
            <person name="Belova S.E."/>
            <person name="Ravin N.V."/>
            <person name="Pankratov T.A."/>
            <person name="Rakitin A.L."/>
            <person name="Ivanova A.A."/>
            <person name="Beletsky A.V."/>
            <person name="Mardanov A.V."/>
            <person name="Sinninghe Damste J.S."/>
            <person name="Dedysh S.N."/>
        </authorList>
    </citation>
    <scope>NUCLEOTIDE SEQUENCE [LARGE SCALE GENOMIC DNA]</scope>
    <source>
        <strain evidence="2 3">SBC82</strain>
    </source>
</reference>
<accession>A0A2Z5FVJ4</accession>
<gene>
    <name evidence="2" type="ORF">ACPOL_1525</name>
</gene>
<evidence type="ECO:0000313" key="3">
    <source>
        <dbReference type="Proteomes" id="UP000253606"/>
    </source>
</evidence>
<sequence length="49" mass="5525">MFQLELNGMSDHGILLKAVLLDLLRATPQTRQSSDFQTMTNRDESSIDS</sequence>
<proteinExistence type="predicted"/>
<feature type="compositionally biased region" description="Polar residues" evidence="1">
    <location>
        <begin position="30"/>
        <end position="40"/>
    </location>
</feature>
<dbReference type="Proteomes" id="UP000253606">
    <property type="component" value="Chromosome"/>
</dbReference>
<protein>
    <submittedName>
        <fullName evidence="2">Uncharacterized protein</fullName>
    </submittedName>
</protein>
<keyword evidence="3" id="KW-1185">Reference proteome</keyword>
<dbReference type="KEGG" id="abas:ACPOL_1525"/>
<evidence type="ECO:0000313" key="2">
    <source>
        <dbReference type="EMBL" id="AXC10871.1"/>
    </source>
</evidence>